<dbReference type="RefSeq" id="XP_040683825.1">
    <property type="nucleotide sequence ID" value="XM_040831557.1"/>
</dbReference>
<reference evidence="3" key="1">
    <citation type="journal article" date="2017" name="Genome Biol.">
        <title>Comparative genomics reveals high biological diversity and specific adaptations in the industrially and medically important fungal genus Aspergillus.</title>
        <authorList>
            <person name="de Vries R.P."/>
            <person name="Riley R."/>
            <person name="Wiebenga A."/>
            <person name="Aguilar-Osorio G."/>
            <person name="Amillis S."/>
            <person name="Uchima C.A."/>
            <person name="Anderluh G."/>
            <person name="Asadollahi M."/>
            <person name="Askin M."/>
            <person name="Barry K."/>
            <person name="Battaglia E."/>
            <person name="Bayram O."/>
            <person name="Benocci T."/>
            <person name="Braus-Stromeyer S.A."/>
            <person name="Caldana C."/>
            <person name="Canovas D."/>
            <person name="Cerqueira G.C."/>
            <person name="Chen F."/>
            <person name="Chen W."/>
            <person name="Choi C."/>
            <person name="Clum A."/>
            <person name="Dos Santos R.A."/>
            <person name="Damasio A.R."/>
            <person name="Diallinas G."/>
            <person name="Emri T."/>
            <person name="Fekete E."/>
            <person name="Flipphi M."/>
            <person name="Freyberg S."/>
            <person name="Gallo A."/>
            <person name="Gournas C."/>
            <person name="Habgood R."/>
            <person name="Hainaut M."/>
            <person name="Harispe M.L."/>
            <person name="Henrissat B."/>
            <person name="Hilden K.S."/>
            <person name="Hope R."/>
            <person name="Hossain A."/>
            <person name="Karabika E."/>
            <person name="Karaffa L."/>
            <person name="Karanyi Z."/>
            <person name="Krasevec N."/>
            <person name="Kuo A."/>
            <person name="Kusch H."/>
            <person name="LaButti K."/>
            <person name="Lagendijk E.L."/>
            <person name="Lapidus A."/>
            <person name="Levasseur A."/>
            <person name="Lindquist E."/>
            <person name="Lipzen A."/>
            <person name="Logrieco A.F."/>
            <person name="MacCabe A."/>
            <person name="Maekelae M.R."/>
            <person name="Malavazi I."/>
            <person name="Melin P."/>
            <person name="Meyer V."/>
            <person name="Mielnichuk N."/>
            <person name="Miskei M."/>
            <person name="Molnar A.P."/>
            <person name="Mule G."/>
            <person name="Ngan C.Y."/>
            <person name="Orejas M."/>
            <person name="Orosz E."/>
            <person name="Ouedraogo J.P."/>
            <person name="Overkamp K.M."/>
            <person name="Park H.-S."/>
            <person name="Perrone G."/>
            <person name="Piumi F."/>
            <person name="Punt P.J."/>
            <person name="Ram A.F."/>
            <person name="Ramon A."/>
            <person name="Rauscher S."/>
            <person name="Record E."/>
            <person name="Riano-Pachon D.M."/>
            <person name="Robert V."/>
            <person name="Roehrig J."/>
            <person name="Ruller R."/>
            <person name="Salamov A."/>
            <person name="Salih N.S."/>
            <person name="Samson R.A."/>
            <person name="Sandor E."/>
            <person name="Sanguinetti M."/>
            <person name="Schuetze T."/>
            <person name="Sepcic K."/>
            <person name="Shelest E."/>
            <person name="Sherlock G."/>
            <person name="Sophianopoulou V."/>
            <person name="Squina F.M."/>
            <person name="Sun H."/>
            <person name="Susca A."/>
            <person name="Todd R.B."/>
            <person name="Tsang A."/>
            <person name="Unkles S.E."/>
            <person name="van de Wiele N."/>
            <person name="van Rossen-Uffink D."/>
            <person name="Oliveira J.V."/>
            <person name="Vesth T.C."/>
            <person name="Visser J."/>
            <person name="Yu J.-H."/>
            <person name="Zhou M."/>
            <person name="Andersen M.R."/>
            <person name="Archer D.B."/>
            <person name="Baker S.E."/>
            <person name="Benoit I."/>
            <person name="Brakhage A.A."/>
            <person name="Braus G.H."/>
            <person name="Fischer R."/>
            <person name="Frisvad J.C."/>
            <person name="Goldman G.H."/>
            <person name="Houbraken J."/>
            <person name="Oakley B."/>
            <person name="Pocsi I."/>
            <person name="Scazzocchio C."/>
            <person name="Seiboth B."/>
            <person name="vanKuyk P.A."/>
            <person name="Wortman J."/>
            <person name="Dyer P.S."/>
            <person name="Grigoriev I.V."/>
        </authorList>
    </citation>
    <scope>NUCLEOTIDE SEQUENCE [LARGE SCALE GENOMIC DNA]</scope>
    <source>
        <strain evidence="3">DTO 134E9</strain>
    </source>
</reference>
<dbReference type="GeneID" id="63747405"/>
<name>A0A1L9R5J7_ASPWE</name>
<accession>A0A1L9R5J7</accession>
<dbReference type="AlphaFoldDB" id="A0A1L9R5J7"/>
<organism evidence="2 3">
    <name type="scientific">Aspergillus wentii DTO 134E9</name>
    <dbReference type="NCBI Taxonomy" id="1073089"/>
    <lineage>
        <taxon>Eukaryota</taxon>
        <taxon>Fungi</taxon>
        <taxon>Dikarya</taxon>
        <taxon>Ascomycota</taxon>
        <taxon>Pezizomycotina</taxon>
        <taxon>Eurotiomycetes</taxon>
        <taxon>Eurotiomycetidae</taxon>
        <taxon>Eurotiales</taxon>
        <taxon>Aspergillaceae</taxon>
        <taxon>Aspergillus</taxon>
        <taxon>Aspergillus subgen. Cremei</taxon>
    </lineage>
</organism>
<sequence>MGSTPGSPGHELRPLGHPSPGAYSAGVSSTPSPACPRGEDVQILSDENALDSTSSAQLDLHRDVPTSDSFFQKILFDGTGVDAGVTLILSQQYPLELPTLQGS</sequence>
<dbReference type="VEuPathDB" id="FungiDB:ASPWEDRAFT_176818"/>
<dbReference type="Proteomes" id="UP000184383">
    <property type="component" value="Unassembled WGS sequence"/>
</dbReference>
<evidence type="ECO:0000313" key="3">
    <source>
        <dbReference type="Proteomes" id="UP000184383"/>
    </source>
</evidence>
<dbReference type="EMBL" id="KV878217">
    <property type="protein sequence ID" value="OJJ30148.1"/>
    <property type="molecule type" value="Genomic_DNA"/>
</dbReference>
<protein>
    <submittedName>
        <fullName evidence="2">Uncharacterized protein</fullName>
    </submittedName>
</protein>
<keyword evidence="3" id="KW-1185">Reference proteome</keyword>
<proteinExistence type="predicted"/>
<evidence type="ECO:0000313" key="2">
    <source>
        <dbReference type="EMBL" id="OJJ30148.1"/>
    </source>
</evidence>
<gene>
    <name evidence="2" type="ORF">ASPWEDRAFT_176818</name>
</gene>
<evidence type="ECO:0000256" key="1">
    <source>
        <dbReference type="SAM" id="MobiDB-lite"/>
    </source>
</evidence>
<feature type="region of interest" description="Disordered" evidence="1">
    <location>
        <begin position="1"/>
        <end position="39"/>
    </location>
</feature>